<proteinExistence type="predicted"/>
<sequence>MTLVATRYRRGTLSAMFKSARLGSQLALVCAGLLAACGSSESADLSSADIARVKDVRSSFGPQFKVTEVAPTGIDPRLLGRPTLPEGMKFDPADCGSFATAQVLPDGVKGNMAATTAEGDGNRFIVIAVETSEPVPVNRPADNCERVGFAGGGMRGLVEVVESPQIEGAETMGSHRLLQTIVNGKPGAGEIYNYIASFGTFLVIVTANPLVLPDKPVAPVDTQRARDLLVSAVGAVKG</sequence>
<accession>A0A9W4B4E1</accession>
<dbReference type="AlphaFoldDB" id="A0A9W4B4E1"/>
<dbReference type="Pfam" id="PF18702">
    <property type="entry name" value="DUF5642"/>
    <property type="match status" value="1"/>
</dbReference>
<feature type="signal peptide" evidence="1">
    <location>
        <begin position="1"/>
        <end position="35"/>
    </location>
</feature>
<dbReference type="Proteomes" id="UP000465785">
    <property type="component" value="Chromosome"/>
</dbReference>
<name>A0A9W4B4E1_9MYCO</name>
<feature type="domain" description="DUF5642" evidence="2">
    <location>
        <begin position="49"/>
        <end position="237"/>
    </location>
</feature>
<evidence type="ECO:0000313" key="3">
    <source>
        <dbReference type="EMBL" id="BBY93682.1"/>
    </source>
</evidence>
<dbReference type="KEGG" id="mgau:MGALJ_33510"/>
<evidence type="ECO:0000256" key="1">
    <source>
        <dbReference type="SAM" id="SignalP"/>
    </source>
</evidence>
<keyword evidence="1" id="KW-0732">Signal</keyword>
<dbReference type="InterPro" id="IPR041313">
    <property type="entry name" value="DUF5642"/>
</dbReference>
<gene>
    <name evidence="3" type="ORF">MGALJ_33510</name>
</gene>
<reference evidence="3 4" key="1">
    <citation type="journal article" date="2019" name="Emerg. Microbes Infect.">
        <title>Comprehensive subspecies identification of 175 nontuberculous mycobacteria species based on 7547 genomic profiles.</title>
        <authorList>
            <person name="Matsumoto Y."/>
            <person name="Kinjo T."/>
            <person name="Motooka D."/>
            <person name="Nabeya D."/>
            <person name="Jung N."/>
            <person name="Uechi K."/>
            <person name="Horii T."/>
            <person name="Iida T."/>
            <person name="Fujita J."/>
            <person name="Nakamura S."/>
        </authorList>
    </citation>
    <scope>NUCLEOTIDE SEQUENCE [LARGE SCALE GENOMIC DNA]</scope>
    <source>
        <strain evidence="3 4">JCM 6399</strain>
    </source>
</reference>
<keyword evidence="4" id="KW-1185">Reference proteome</keyword>
<feature type="chain" id="PRO_5040796989" description="DUF5642 domain-containing protein" evidence="1">
    <location>
        <begin position="36"/>
        <end position="238"/>
    </location>
</feature>
<dbReference type="EMBL" id="AP022601">
    <property type="protein sequence ID" value="BBY93682.1"/>
    <property type="molecule type" value="Genomic_DNA"/>
</dbReference>
<evidence type="ECO:0000313" key="4">
    <source>
        <dbReference type="Proteomes" id="UP000465785"/>
    </source>
</evidence>
<organism evidence="3 4">
    <name type="scientific">Mycobacterium gallinarum</name>
    <dbReference type="NCBI Taxonomy" id="39689"/>
    <lineage>
        <taxon>Bacteria</taxon>
        <taxon>Bacillati</taxon>
        <taxon>Actinomycetota</taxon>
        <taxon>Actinomycetes</taxon>
        <taxon>Mycobacteriales</taxon>
        <taxon>Mycobacteriaceae</taxon>
        <taxon>Mycobacterium</taxon>
    </lineage>
</organism>
<evidence type="ECO:0000259" key="2">
    <source>
        <dbReference type="Pfam" id="PF18702"/>
    </source>
</evidence>
<protein>
    <recommendedName>
        <fullName evidence="2">DUF5642 domain-containing protein</fullName>
    </recommendedName>
</protein>